<feature type="domain" description="P-type ATPase N-terminal" evidence="19">
    <location>
        <begin position="9"/>
        <end position="75"/>
    </location>
</feature>
<sequence>CYKKEERHVRANDRDYNERFSYADNHIKTAKYNVFTFLPINLFEQFQRFANAYFLVLLILQLIPEISSLSWFTTIVPLVLVLAITAVKDATDDYFRHKSDQQVNTRLQNEKWMNVRVGDIIKLENNQFVADLLLLSSSEPYGLCYIETAELDGETNLKVRQALTVTSDLGDDVAKLADFNGEVICEPPNNKLDKFTGTLFWKDNKYPLDNEKMLLRGCVLRNTEWCFGLVIFAGLQTKLMQNCGRTKLKRTSIDKLMNTLVLWIFGFLICMGIILAIGNTIWEQKVGSNFWEYLQWKELTISAVFSGFLTFWSYVIILNTVVPISLYVSVEVLRLGHSYFINWDRRMYYSRKATPAEARTTTLNEELGQVEFIFSDKTGTLTQNIMVFNKCSINGKTYGDVYDEFGHKVDITEKTPCVDFSFNPLMDRKFRFHDSSLVEAIKLEEPLVQEFFRLLALCHTIMPEERNEGELVYQAQSPDEGALVTAARNFGFVFRSRTPETITLYEMGQAVTYQLLAILDFNNVRKRMSVIVRNPKGQLKLYSKGADTILFDRLDPSNEELMFTTSEHLNEFAGEGLRTLALAYKDLDEDVFDEWMKKLLFASTALENREEKLGALYEEIEQGMMLLGATAIEDKLQEGVPETIACLTLANIKIWVLTGDKLETAMNIGYSCNMLRDDMNEVFIISGHTMVETELYSSDSVFEETIIAEYALIINGHSLAHALEADLEQILVDVACLCKTVICCRVTPLQKALVVELIKRHKRAVTLAIGDGANDVSMIKTAHIGVGISGQEGMQAVLASDYSFAQFRYLQRLLLVHGRWSYHRMCNFLCYFFYKNFAFTLVHFWYGFLCGFSAQTVYDQWFITLFNIVYTSLPVLAMGLFDQDVNEQYSLRYPNLYRPGQLNQLFNKRKFFTCTLQGVCTSFILFFIPYGAFMSAVRDDGAHISDQQAFAVTIATSLVIVVSAQIGLDTNYWTAVNHFFIWGSLAVYFAILFAMHSDGIFTIFPNQFPFIGTARNSLNQKIVWLVILLTTVVCIMPMVAVRFIKADLYPTHTDKNFRRVRRTSSRRSAYAFAHQQGYGELITSGKNMKVPTASTSTYPLSSPARGNSVVKNSVVSGTTDAAETNSTGFRRESDQNQEVTVEDLEAR</sequence>
<evidence type="ECO:0000256" key="15">
    <source>
        <dbReference type="PIRSR" id="PIRSR606539-2"/>
    </source>
</evidence>
<keyword evidence="11 17" id="KW-1133">Transmembrane helix</keyword>
<feature type="transmembrane region" description="Helical" evidence="17">
    <location>
        <begin position="46"/>
        <end position="63"/>
    </location>
</feature>
<feature type="transmembrane region" description="Helical" evidence="17">
    <location>
        <begin position="260"/>
        <end position="282"/>
    </location>
</feature>
<evidence type="ECO:0000256" key="18">
    <source>
        <dbReference type="SAM" id="MobiDB-lite"/>
    </source>
</evidence>
<dbReference type="GO" id="GO:0000287">
    <property type="term" value="F:magnesium ion binding"/>
    <property type="evidence" value="ECO:0007669"/>
    <property type="project" value="UniProtKB-UniRule"/>
</dbReference>
<dbReference type="PANTHER" id="PTHR24092">
    <property type="entry name" value="PROBABLE PHOSPHOLIPID-TRANSPORTING ATPASE"/>
    <property type="match status" value="1"/>
</dbReference>
<proteinExistence type="inferred from homology"/>
<dbReference type="FunFam" id="3.40.50.1000:FF:000014">
    <property type="entry name" value="Phospholipid-transporting ATPase"/>
    <property type="match status" value="1"/>
</dbReference>
<dbReference type="InterPro" id="IPR032630">
    <property type="entry name" value="P_typ_ATPase_c"/>
</dbReference>
<feature type="binding site" evidence="15">
    <location>
        <position position="745"/>
    </location>
    <ligand>
        <name>ATP</name>
        <dbReference type="ChEBI" id="CHEBI:30616"/>
    </ligand>
</feature>
<evidence type="ECO:0000256" key="8">
    <source>
        <dbReference type="ARBA" id="ARBA00022840"/>
    </source>
</evidence>
<feature type="binding site" evidence="15">
    <location>
        <position position="659"/>
    </location>
    <ligand>
        <name>ATP</name>
        <dbReference type="ChEBI" id="CHEBI:30616"/>
    </ligand>
</feature>
<feature type="binding site" evidence="15">
    <location>
        <position position="521"/>
    </location>
    <ligand>
        <name>ATP</name>
        <dbReference type="ChEBI" id="CHEBI:30616"/>
    </ligand>
</feature>
<dbReference type="InterPro" id="IPR044492">
    <property type="entry name" value="P_typ_ATPase_HD_dom"/>
</dbReference>
<name>A0A8C1FP70_CYPCA</name>
<dbReference type="InterPro" id="IPR023298">
    <property type="entry name" value="ATPase_P-typ_TM_dom_sf"/>
</dbReference>
<dbReference type="InterPro" id="IPR023299">
    <property type="entry name" value="ATPase_P-typ_cyto_dom_N"/>
</dbReference>
<feature type="region of interest" description="Disordered" evidence="18">
    <location>
        <begin position="1117"/>
        <end position="1147"/>
    </location>
</feature>
<dbReference type="Pfam" id="PF16212">
    <property type="entry name" value="PhoLip_ATPase_C"/>
    <property type="match status" value="1"/>
</dbReference>
<dbReference type="SUPFAM" id="SSF81653">
    <property type="entry name" value="Calcium ATPase, transduction domain A"/>
    <property type="match status" value="1"/>
</dbReference>
<dbReference type="Proteomes" id="UP001108240">
    <property type="component" value="Unplaced"/>
</dbReference>
<evidence type="ECO:0000256" key="12">
    <source>
        <dbReference type="ARBA" id="ARBA00023136"/>
    </source>
</evidence>
<feature type="binding site" evidence="15">
    <location>
        <position position="544"/>
    </location>
    <ligand>
        <name>ATP</name>
        <dbReference type="ChEBI" id="CHEBI:30616"/>
    </ligand>
</feature>
<feature type="domain" description="P-type ATPase C-terminal" evidence="20">
    <location>
        <begin position="797"/>
        <end position="1051"/>
    </location>
</feature>
<feature type="transmembrane region" description="Helical" evidence="17">
    <location>
        <begin position="911"/>
        <end position="937"/>
    </location>
</feature>
<feature type="binding site" evidence="15">
    <location>
        <position position="775"/>
    </location>
    <ligand>
        <name>ATP</name>
        <dbReference type="ChEBI" id="CHEBI:30616"/>
    </ligand>
</feature>
<dbReference type="FunFam" id="3.40.1110.10:FF:000188">
    <property type="entry name" value="Phospholipid-transporting ATPase"/>
    <property type="match status" value="1"/>
</dbReference>
<dbReference type="GO" id="GO:0007030">
    <property type="term" value="P:Golgi organization"/>
    <property type="evidence" value="ECO:0007669"/>
    <property type="project" value="TreeGrafter"/>
</dbReference>
<feature type="binding site" evidence="15">
    <location>
        <position position="378"/>
    </location>
    <ligand>
        <name>ATP</name>
        <dbReference type="ChEBI" id="CHEBI:30616"/>
    </ligand>
</feature>
<feature type="binding site" evidence="16">
    <location>
        <position position="771"/>
    </location>
    <ligand>
        <name>Mg(2+)</name>
        <dbReference type="ChEBI" id="CHEBI:18420"/>
    </ligand>
</feature>
<keyword evidence="9 16" id="KW-0460">Magnesium</keyword>
<evidence type="ECO:0000259" key="19">
    <source>
        <dbReference type="Pfam" id="PF16209"/>
    </source>
</evidence>
<feature type="binding site" evidence="15">
    <location>
        <position position="774"/>
    </location>
    <ligand>
        <name>ATP</name>
        <dbReference type="ChEBI" id="CHEBI:30616"/>
    </ligand>
</feature>
<evidence type="ECO:0000256" key="7">
    <source>
        <dbReference type="ARBA" id="ARBA00022741"/>
    </source>
</evidence>
<dbReference type="InterPro" id="IPR001757">
    <property type="entry name" value="P_typ_ATPase"/>
</dbReference>
<feature type="active site" description="4-aspartylphosphate intermediate" evidence="14">
    <location>
        <position position="376"/>
    </location>
</feature>
<dbReference type="SUPFAM" id="SSF56784">
    <property type="entry name" value="HAD-like"/>
    <property type="match status" value="1"/>
</dbReference>
<feature type="binding site" evidence="15">
    <location>
        <position position="660"/>
    </location>
    <ligand>
        <name>ATP</name>
        <dbReference type="ChEBI" id="CHEBI:30616"/>
    </ligand>
</feature>
<evidence type="ECO:0000256" key="9">
    <source>
        <dbReference type="ARBA" id="ARBA00022842"/>
    </source>
</evidence>
<dbReference type="AlphaFoldDB" id="A0A8C1FP70"/>
<dbReference type="Pfam" id="PF16209">
    <property type="entry name" value="PhoLip_ATPase_N"/>
    <property type="match status" value="1"/>
</dbReference>
<evidence type="ECO:0000256" key="13">
    <source>
        <dbReference type="ARBA" id="ARBA00034036"/>
    </source>
</evidence>
<feature type="transmembrane region" description="Helical" evidence="17">
    <location>
        <begin position="1022"/>
        <end position="1044"/>
    </location>
</feature>
<evidence type="ECO:0000256" key="6">
    <source>
        <dbReference type="ARBA" id="ARBA00022723"/>
    </source>
</evidence>
<dbReference type="GO" id="GO:0045332">
    <property type="term" value="P:phospholipid translocation"/>
    <property type="evidence" value="ECO:0007669"/>
    <property type="project" value="TreeGrafter"/>
</dbReference>
<feature type="compositionally biased region" description="Polar residues" evidence="18">
    <location>
        <begin position="1117"/>
        <end position="1128"/>
    </location>
</feature>
<feature type="binding site" evidence="15">
    <location>
        <position position="658"/>
    </location>
    <ligand>
        <name>ATP</name>
        <dbReference type="ChEBI" id="CHEBI:30616"/>
    </ligand>
</feature>
<dbReference type="GeneTree" id="ENSGT00940000160101"/>
<organism evidence="21 22">
    <name type="scientific">Cyprinus carpio carpio</name>
    <dbReference type="NCBI Taxonomy" id="630221"/>
    <lineage>
        <taxon>Eukaryota</taxon>
        <taxon>Metazoa</taxon>
        <taxon>Chordata</taxon>
        <taxon>Craniata</taxon>
        <taxon>Vertebrata</taxon>
        <taxon>Euteleostomi</taxon>
        <taxon>Actinopterygii</taxon>
        <taxon>Neopterygii</taxon>
        <taxon>Teleostei</taxon>
        <taxon>Ostariophysi</taxon>
        <taxon>Cypriniformes</taxon>
        <taxon>Cyprinidae</taxon>
        <taxon>Cyprininae</taxon>
        <taxon>Cyprinus</taxon>
    </lineage>
</organism>
<keyword evidence="6 16" id="KW-0479">Metal-binding</keyword>
<evidence type="ECO:0000256" key="5">
    <source>
        <dbReference type="ARBA" id="ARBA00022692"/>
    </source>
</evidence>
<keyword evidence="12 17" id="KW-0472">Membrane</keyword>
<keyword evidence="22" id="KW-1185">Reference proteome</keyword>
<dbReference type="InterPro" id="IPR023214">
    <property type="entry name" value="HAD_sf"/>
</dbReference>
<feature type="transmembrane region" description="Helical" evidence="17">
    <location>
        <begin position="949"/>
        <end position="968"/>
    </location>
</feature>
<protein>
    <recommendedName>
        <fullName evidence="17">Phospholipid-transporting ATPase</fullName>
        <ecNumber evidence="17">7.6.2.1</ecNumber>
    </recommendedName>
</protein>
<dbReference type="GO" id="GO:0005802">
    <property type="term" value="C:trans-Golgi network"/>
    <property type="evidence" value="ECO:0007669"/>
    <property type="project" value="TreeGrafter"/>
</dbReference>
<dbReference type="InterPro" id="IPR008250">
    <property type="entry name" value="ATPase_P-typ_transduc_dom_A_sf"/>
</dbReference>
<accession>A0A8C1FP70</accession>
<dbReference type="FunFam" id="2.70.150.10:FF:000025">
    <property type="entry name" value="Phospholipid-transporting ATPase"/>
    <property type="match status" value="1"/>
</dbReference>
<keyword evidence="7 15" id="KW-0547">Nucleotide-binding</keyword>
<comment type="catalytic activity">
    <reaction evidence="13 17">
        <text>ATP + H2O + phospholipidSide 1 = ADP + phosphate + phospholipidSide 2.</text>
        <dbReference type="EC" id="7.6.2.1"/>
    </reaction>
</comment>
<dbReference type="Ensembl" id="ENSCCRT00000101047.2">
    <property type="protein sequence ID" value="ENSCCRP00000093065.2"/>
    <property type="gene ID" value="ENSCCRG00000041527.2"/>
</dbReference>
<evidence type="ECO:0000256" key="17">
    <source>
        <dbReference type="RuleBase" id="RU362033"/>
    </source>
</evidence>
<dbReference type="GO" id="GO:0005886">
    <property type="term" value="C:plasma membrane"/>
    <property type="evidence" value="ECO:0007669"/>
    <property type="project" value="TreeGrafter"/>
</dbReference>
<dbReference type="SFLD" id="SFLDS00003">
    <property type="entry name" value="Haloacid_Dehalogenase"/>
    <property type="match status" value="1"/>
</dbReference>
<evidence type="ECO:0000256" key="16">
    <source>
        <dbReference type="PIRSR" id="PIRSR606539-3"/>
    </source>
</evidence>
<feature type="binding site" evidence="16">
    <location>
        <position position="376"/>
    </location>
    <ligand>
        <name>Mg(2+)</name>
        <dbReference type="ChEBI" id="CHEBI:18420"/>
    </ligand>
</feature>
<feature type="binding site" evidence="15">
    <location>
        <position position="376"/>
    </location>
    <ligand>
        <name>ATP</name>
        <dbReference type="ChEBI" id="CHEBI:30616"/>
    </ligand>
</feature>
<keyword evidence="10 17" id="KW-1278">Translocase</keyword>
<evidence type="ECO:0000256" key="2">
    <source>
        <dbReference type="ARBA" id="ARBA00004127"/>
    </source>
</evidence>
<dbReference type="GO" id="GO:0005524">
    <property type="term" value="F:ATP binding"/>
    <property type="evidence" value="ECO:0007669"/>
    <property type="project" value="UniProtKB-UniRule"/>
</dbReference>
<feature type="transmembrane region" description="Helical" evidence="17">
    <location>
        <begin position="69"/>
        <end position="87"/>
    </location>
</feature>
<dbReference type="InterPro" id="IPR018303">
    <property type="entry name" value="ATPase_P-typ_P_site"/>
</dbReference>
<evidence type="ECO:0000256" key="1">
    <source>
        <dbReference type="ARBA" id="ARBA00001946"/>
    </source>
</evidence>
<feature type="binding site" evidence="15">
    <location>
        <position position="578"/>
    </location>
    <ligand>
        <name>ATP</name>
        <dbReference type="ChEBI" id="CHEBI:30616"/>
    </ligand>
</feature>
<dbReference type="SFLD" id="SFLDF00027">
    <property type="entry name" value="p-type_atpase"/>
    <property type="match status" value="1"/>
</dbReference>
<feature type="transmembrane region" description="Helical" evidence="17">
    <location>
        <begin position="302"/>
        <end position="328"/>
    </location>
</feature>
<evidence type="ECO:0000259" key="20">
    <source>
        <dbReference type="Pfam" id="PF16212"/>
    </source>
</evidence>
<feature type="binding site" evidence="15">
    <location>
        <position position="751"/>
    </location>
    <ligand>
        <name>ATP</name>
        <dbReference type="ChEBI" id="CHEBI:30616"/>
    </ligand>
</feature>
<dbReference type="Pfam" id="PF13246">
    <property type="entry name" value="Cation_ATPase"/>
    <property type="match status" value="1"/>
</dbReference>
<feature type="binding site" evidence="15">
    <location>
        <position position="377"/>
    </location>
    <ligand>
        <name>ATP</name>
        <dbReference type="ChEBI" id="CHEBI:30616"/>
    </ligand>
</feature>
<evidence type="ECO:0000313" key="21">
    <source>
        <dbReference type="Ensembl" id="ENSCCRP00000093065.2"/>
    </source>
</evidence>
<evidence type="ECO:0000313" key="22">
    <source>
        <dbReference type="Proteomes" id="UP001108240"/>
    </source>
</evidence>
<dbReference type="Gene3D" id="2.70.150.10">
    <property type="entry name" value="Calcium-transporting ATPase, cytoplasmic transduction domain A"/>
    <property type="match status" value="1"/>
</dbReference>
<evidence type="ECO:0000256" key="14">
    <source>
        <dbReference type="PIRSR" id="PIRSR606539-1"/>
    </source>
</evidence>
<evidence type="ECO:0000256" key="3">
    <source>
        <dbReference type="ARBA" id="ARBA00008109"/>
    </source>
</evidence>
<feature type="binding site" evidence="16">
    <location>
        <position position="378"/>
    </location>
    <ligand>
        <name>Mg(2+)</name>
        <dbReference type="ChEBI" id="CHEBI:18420"/>
    </ligand>
</feature>
<dbReference type="PRINTS" id="PR00119">
    <property type="entry name" value="CATATPASE"/>
</dbReference>
<dbReference type="SFLD" id="SFLDG00002">
    <property type="entry name" value="C1.7:_P-type_atpase_like"/>
    <property type="match status" value="1"/>
</dbReference>
<dbReference type="NCBIfam" id="TIGR01652">
    <property type="entry name" value="ATPase-Plipid"/>
    <property type="match status" value="1"/>
</dbReference>
<feature type="binding site" evidence="16">
    <location>
        <position position="775"/>
    </location>
    <ligand>
        <name>Mg(2+)</name>
        <dbReference type="ChEBI" id="CHEBI:18420"/>
    </ligand>
</feature>
<dbReference type="NCBIfam" id="TIGR01494">
    <property type="entry name" value="ATPase_P-type"/>
    <property type="match status" value="1"/>
</dbReference>
<evidence type="ECO:0000256" key="4">
    <source>
        <dbReference type="ARBA" id="ARBA00022448"/>
    </source>
</evidence>
<dbReference type="InterPro" id="IPR036412">
    <property type="entry name" value="HAD-like_sf"/>
</dbReference>
<dbReference type="InterPro" id="IPR006539">
    <property type="entry name" value="P-type_ATPase_IV"/>
</dbReference>
<feature type="transmembrane region" description="Helical" evidence="17">
    <location>
        <begin position="980"/>
        <end position="1002"/>
    </location>
</feature>
<comment type="cofactor">
    <cofactor evidence="1 16">
        <name>Mg(2+)</name>
        <dbReference type="ChEBI" id="CHEBI:18420"/>
    </cofactor>
</comment>
<evidence type="ECO:0000256" key="11">
    <source>
        <dbReference type="ARBA" id="ARBA00022989"/>
    </source>
</evidence>
<feature type="transmembrane region" description="Helical" evidence="17">
    <location>
        <begin position="861"/>
        <end position="881"/>
    </location>
</feature>
<dbReference type="GO" id="GO:0005548">
    <property type="term" value="F:phospholipid transporter activity"/>
    <property type="evidence" value="ECO:0007669"/>
    <property type="project" value="UniProtKB-ARBA"/>
</dbReference>
<dbReference type="SUPFAM" id="SSF81665">
    <property type="entry name" value="Calcium ATPase, transmembrane domain M"/>
    <property type="match status" value="1"/>
</dbReference>
<feature type="transmembrane region" description="Helical" evidence="17">
    <location>
        <begin position="828"/>
        <end position="849"/>
    </location>
</feature>
<feature type="binding site" evidence="15">
    <location>
        <position position="480"/>
    </location>
    <ligand>
        <name>ATP</name>
        <dbReference type="ChEBI" id="CHEBI:30616"/>
    </ligand>
</feature>
<reference evidence="21" key="2">
    <citation type="submission" date="2025-09" db="UniProtKB">
        <authorList>
            <consortium name="Ensembl"/>
        </authorList>
    </citation>
    <scope>IDENTIFICATION</scope>
</reference>
<dbReference type="GO" id="GO:0140327">
    <property type="term" value="F:flippase activity"/>
    <property type="evidence" value="ECO:0007669"/>
    <property type="project" value="UniProtKB-ARBA"/>
</dbReference>
<dbReference type="Gene3D" id="3.40.50.1000">
    <property type="entry name" value="HAD superfamily/HAD-like"/>
    <property type="match status" value="1"/>
</dbReference>
<reference evidence="21" key="1">
    <citation type="submission" date="2025-08" db="UniProtKB">
        <authorList>
            <consortium name="Ensembl"/>
        </authorList>
    </citation>
    <scope>IDENTIFICATION</scope>
</reference>
<keyword evidence="5 17" id="KW-0812">Transmembrane</keyword>
<dbReference type="GO" id="GO:0016887">
    <property type="term" value="F:ATP hydrolysis activity"/>
    <property type="evidence" value="ECO:0007669"/>
    <property type="project" value="InterPro"/>
</dbReference>
<evidence type="ECO:0000256" key="10">
    <source>
        <dbReference type="ARBA" id="ARBA00022967"/>
    </source>
</evidence>
<dbReference type="EC" id="7.6.2.1" evidence="17"/>
<dbReference type="InterPro" id="IPR032631">
    <property type="entry name" value="P-type_ATPase_N"/>
</dbReference>
<dbReference type="SUPFAM" id="SSF81660">
    <property type="entry name" value="Metal cation-transporting ATPase, ATP-binding domain N"/>
    <property type="match status" value="1"/>
</dbReference>
<dbReference type="Gene3D" id="3.40.1110.10">
    <property type="entry name" value="Calcium-transporting ATPase, cytoplasmic domain N"/>
    <property type="match status" value="1"/>
</dbReference>
<dbReference type="PANTHER" id="PTHR24092:SF80">
    <property type="entry name" value="PHOSPHOLIPID-TRANSPORTING ATPASE IM-RELATED"/>
    <property type="match status" value="1"/>
</dbReference>
<keyword evidence="8 15" id="KW-0067">ATP-binding</keyword>
<comment type="subcellular location">
    <subcellularLocation>
        <location evidence="2">Endomembrane system</location>
        <topology evidence="2">Multi-pass membrane protein</topology>
    </subcellularLocation>
    <subcellularLocation>
        <location evidence="17">Membrane</location>
        <topology evidence="17">Multi-pass membrane protein</topology>
    </subcellularLocation>
</comment>
<keyword evidence="4" id="KW-0813">Transport</keyword>
<dbReference type="CDD" id="cd02073">
    <property type="entry name" value="P-type_ATPase_APLT_Dnf-like"/>
    <property type="match status" value="1"/>
</dbReference>
<dbReference type="PROSITE" id="PS00154">
    <property type="entry name" value="ATPASE_E1_E2"/>
    <property type="match status" value="1"/>
</dbReference>
<comment type="similarity">
    <text evidence="3 17">Belongs to the cation transport ATPase (P-type) (TC 3.A.3) family. Type IV subfamily.</text>
</comment>